<gene>
    <name evidence="2" type="ORF">AVDCRST_MAG16-809</name>
</gene>
<feature type="region of interest" description="Disordered" evidence="1">
    <location>
        <begin position="318"/>
        <end position="389"/>
    </location>
</feature>
<proteinExistence type="predicted"/>
<protein>
    <submittedName>
        <fullName evidence="2">Uncharacterized protein</fullName>
    </submittedName>
</protein>
<feature type="region of interest" description="Disordered" evidence="1">
    <location>
        <begin position="1"/>
        <end position="284"/>
    </location>
</feature>
<organism evidence="2">
    <name type="scientific">uncultured Frankineae bacterium</name>
    <dbReference type="NCBI Taxonomy" id="437475"/>
    <lineage>
        <taxon>Bacteria</taxon>
        <taxon>Bacillati</taxon>
        <taxon>Actinomycetota</taxon>
        <taxon>Actinomycetes</taxon>
        <taxon>Frankiales</taxon>
        <taxon>environmental samples</taxon>
    </lineage>
</organism>
<sequence>AAGQGRPPRSASTGPGTPSRSSTPRRSAGPPGGTHPSGRPRPGNRRSHGQEGPRLRPRTDVGDLRSRRLPQGTARRAARARRLDRGRRREGRPLRRLGAVAHLVADRPRRRGLPHADPAGALRRAAGQQQQPRARPPERGGLLHPRGRRLRDPRRPALRLEGGRPRLRAHRLGAPPLQPVRREGRRAGHQGEVHVDVHGPDPAGPQRPDRARGRVRPARGLVGHLDRGRARAQEDRDARGHHVGAHAARERPAPGEQGPHRPAPVQRRHLRAGDPGGQPLGQALEDGRRGRLRARGLGLVPALGGPGGDRGEVLRAHRQGADPPRDQAGRHALRAAEHRRPALRPRRQPAAPAGLAEPCLQAPGLRQGLLPRGRPGVHRRAELRPRLGL</sequence>
<feature type="compositionally biased region" description="Basic and acidic residues" evidence="1">
    <location>
        <begin position="318"/>
        <end position="340"/>
    </location>
</feature>
<evidence type="ECO:0000256" key="1">
    <source>
        <dbReference type="SAM" id="MobiDB-lite"/>
    </source>
</evidence>
<dbReference type="AlphaFoldDB" id="A0A6J4L2E4"/>
<feature type="non-terminal residue" evidence="2">
    <location>
        <position position="389"/>
    </location>
</feature>
<name>A0A6J4L2E4_9ACTN</name>
<evidence type="ECO:0000313" key="2">
    <source>
        <dbReference type="EMBL" id="CAA9321009.1"/>
    </source>
</evidence>
<feature type="non-terminal residue" evidence="2">
    <location>
        <position position="1"/>
    </location>
</feature>
<dbReference type="EMBL" id="CADCUE010000061">
    <property type="protein sequence ID" value="CAA9321009.1"/>
    <property type="molecule type" value="Genomic_DNA"/>
</dbReference>
<accession>A0A6J4L2E4</accession>
<feature type="compositionally biased region" description="Basic and acidic residues" evidence="1">
    <location>
        <begin position="224"/>
        <end position="240"/>
    </location>
</feature>
<feature type="compositionally biased region" description="Low complexity" evidence="1">
    <location>
        <begin position="10"/>
        <end position="41"/>
    </location>
</feature>
<feature type="compositionally biased region" description="Basic residues" evidence="1">
    <location>
        <begin position="76"/>
        <end position="90"/>
    </location>
</feature>
<feature type="compositionally biased region" description="Basic and acidic residues" evidence="1">
    <location>
        <begin position="180"/>
        <end position="199"/>
    </location>
</feature>
<feature type="compositionally biased region" description="Basic and acidic residues" evidence="1">
    <location>
        <begin position="379"/>
        <end position="389"/>
    </location>
</feature>
<feature type="compositionally biased region" description="Basic and acidic residues" evidence="1">
    <location>
        <begin position="48"/>
        <end position="66"/>
    </location>
</feature>
<feature type="compositionally biased region" description="Low complexity" evidence="1">
    <location>
        <begin position="118"/>
        <end position="144"/>
    </location>
</feature>
<reference evidence="2" key="1">
    <citation type="submission" date="2020-02" db="EMBL/GenBank/DDBJ databases">
        <authorList>
            <person name="Meier V. D."/>
        </authorList>
    </citation>
    <scope>NUCLEOTIDE SEQUENCE</scope>
    <source>
        <strain evidence="2">AVDCRST_MAG16</strain>
    </source>
</reference>